<dbReference type="InterPro" id="IPR022383">
    <property type="entry name" value="Lactate/malate_DH_C"/>
</dbReference>
<evidence type="ECO:0000256" key="6">
    <source>
        <dbReference type="ARBA" id="ARBA00049258"/>
    </source>
</evidence>
<evidence type="ECO:0000256" key="5">
    <source>
        <dbReference type="ARBA" id="ARBA00023027"/>
    </source>
</evidence>
<feature type="binding site" evidence="9">
    <location>
        <position position="94"/>
    </location>
    <ligand>
        <name>NAD(+)</name>
        <dbReference type="ChEBI" id="CHEBI:57540"/>
    </ligand>
</feature>
<proteinExistence type="inferred from homology"/>
<keyword evidence="5 7" id="KW-0520">NAD</keyword>
<keyword evidence="13" id="KW-1185">Reference proteome</keyword>
<dbReference type="PANTHER" id="PTHR43128:SF16">
    <property type="entry name" value="L-LACTATE DEHYDROGENASE"/>
    <property type="match status" value="1"/>
</dbReference>
<dbReference type="NCBIfam" id="NF000824">
    <property type="entry name" value="PRK00066.1"/>
    <property type="match status" value="1"/>
</dbReference>
<feature type="binding site" evidence="7">
    <location>
        <position position="167"/>
    </location>
    <ligand>
        <name>beta-D-fructose 1,6-bisphosphate</name>
        <dbReference type="ChEBI" id="CHEBI:32966"/>
        <note>allosteric activator</note>
    </ligand>
</feature>
<dbReference type="InterPro" id="IPR036291">
    <property type="entry name" value="NAD(P)-bd_dom_sf"/>
</dbReference>
<dbReference type="InterPro" id="IPR018177">
    <property type="entry name" value="L-lactate_DH_AS"/>
</dbReference>
<comment type="caution">
    <text evidence="12">The sequence shown here is derived from an EMBL/GenBank/DDBJ whole genome shotgun (WGS) entry which is preliminary data.</text>
</comment>
<dbReference type="InterPro" id="IPR011304">
    <property type="entry name" value="L-lactate_DH"/>
</dbReference>
<dbReference type="GO" id="GO:0006096">
    <property type="term" value="P:glycolytic process"/>
    <property type="evidence" value="ECO:0007669"/>
    <property type="project" value="UniProtKB-UniRule"/>
</dbReference>
<feature type="binding site" evidence="7 9">
    <location>
        <begin position="117"/>
        <end position="119"/>
    </location>
    <ligand>
        <name>NAD(+)</name>
        <dbReference type="ChEBI" id="CHEBI:57540"/>
    </ligand>
</feature>
<dbReference type="SUPFAM" id="SSF51735">
    <property type="entry name" value="NAD(P)-binding Rossmann-fold domains"/>
    <property type="match status" value="1"/>
</dbReference>
<organism evidence="12 13">
    <name type="scientific">Heliophilum fasciatum</name>
    <dbReference type="NCBI Taxonomy" id="35700"/>
    <lineage>
        <taxon>Bacteria</taxon>
        <taxon>Bacillati</taxon>
        <taxon>Bacillota</taxon>
        <taxon>Clostridia</taxon>
        <taxon>Eubacteriales</taxon>
        <taxon>Heliobacteriaceae</taxon>
        <taxon>Heliophilum</taxon>
    </lineage>
</organism>
<dbReference type="PROSITE" id="PS00064">
    <property type="entry name" value="L_LDH"/>
    <property type="match status" value="1"/>
</dbReference>
<keyword evidence="7" id="KW-0963">Cytoplasm</keyword>
<dbReference type="InterPro" id="IPR001236">
    <property type="entry name" value="Lactate/malate_DH_N"/>
</dbReference>
<dbReference type="PRINTS" id="PR00086">
    <property type="entry name" value="LLDHDRGNASE"/>
</dbReference>
<evidence type="ECO:0000313" key="13">
    <source>
        <dbReference type="Proteomes" id="UP000294813"/>
    </source>
</evidence>
<name>A0A4R2RYQ3_9FIRM</name>
<feature type="binding site" evidence="7">
    <location>
        <begin position="78"/>
        <end position="79"/>
    </location>
    <ligand>
        <name>NAD(+)</name>
        <dbReference type="ChEBI" id="CHEBI:57540"/>
    </ligand>
</feature>
<dbReference type="CDD" id="cd05292">
    <property type="entry name" value="LDH_2"/>
    <property type="match status" value="1"/>
</dbReference>
<feature type="domain" description="Lactate/malate dehydrogenase N-terminal" evidence="10">
    <location>
        <begin position="3"/>
        <end position="141"/>
    </location>
</feature>
<keyword evidence="4 7" id="KW-0560">Oxidoreductase</keyword>
<feature type="binding site" evidence="7">
    <location>
        <position position="13"/>
    </location>
    <ligand>
        <name>NAD(+)</name>
        <dbReference type="ChEBI" id="CHEBI:57540"/>
    </ligand>
</feature>
<evidence type="ECO:0000313" key="12">
    <source>
        <dbReference type="EMBL" id="TCP68209.1"/>
    </source>
</evidence>
<comment type="caution">
    <text evidence="7">Lacks conserved residue(s) required for the propagation of feature annotation.</text>
</comment>
<dbReference type="PIRSF" id="PIRSF000102">
    <property type="entry name" value="Lac_mal_DH"/>
    <property type="match status" value="1"/>
</dbReference>
<feature type="binding site" evidence="7">
    <location>
        <position position="142"/>
    </location>
    <ligand>
        <name>NAD(+)</name>
        <dbReference type="ChEBI" id="CHEBI:57540"/>
    </ligand>
</feature>
<dbReference type="OrthoDB" id="9802969at2"/>
<dbReference type="InterPro" id="IPR015955">
    <property type="entry name" value="Lactate_DH/Glyco_Ohase_4_C"/>
</dbReference>
<dbReference type="GO" id="GO:0005737">
    <property type="term" value="C:cytoplasm"/>
    <property type="evidence" value="ECO:0007669"/>
    <property type="project" value="UniProtKB-SubCell"/>
</dbReference>
<dbReference type="InterPro" id="IPR001557">
    <property type="entry name" value="L-lactate/malate_DH"/>
</dbReference>
<comment type="similarity">
    <text evidence="2 7">Belongs to the LDH/MDH superfamily. LDH family.</text>
</comment>
<feature type="binding site" evidence="7">
    <location>
        <position position="81"/>
    </location>
    <ligand>
        <name>substrate</name>
    </ligand>
</feature>
<feature type="binding site" evidence="7 9">
    <location>
        <position position="34"/>
    </location>
    <ligand>
        <name>NAD(+)</name>
        <dbReference type="ChEBI" id="CHEBI:57540"/>
    </ligand>
</feature>
<reference evidence="12 13" key="1">
    <citation type="submission" date="2019-03" db="EMBL/GenBank/DDBJ databases">
        <title>Genomic Encyclopedia of Type Strains, Phase IV (KMG-IV): sequencing the most valuable type-strain genomes for metagenomic binning, comparative biology and taxonomic classification.</title>
        <authorList>
            <person name="Goeker M."/>
        </authorList>
    </citation>
    <scope>NUCLEOTIDE SEQUENCE [LARGE SCALE GENOMIC DNA]</scope>
    <source>
        <strain evidence="12 13">DSM 11170</strain>
    </source>
</reference>
<keyword evidence="7" id="KW-0597">Phosphoprotein</keyword>
<dbReference type="Gene3D" id="3.90.110.10">
    <property type="entry name" value="Lactate dehydrogenase/glycoside hydrolase, family 4, C-terminal"/>
    <property type="match status" value="1"/>
</dbReference>
<feature type="active site" description="Proton acceptor" evidence="7 8">
    <location>
        <position position="174"/>
    </location>
</feature>
<protein>
    <recommendedName>
        <fullName evidence="3 7">L-lactate dehydrogenase</fullName>
        <shortName evidence="7">L-LDH</shortName>
        <ecNumber evidence="3 7">1.1.1.27</ecNumber>
    </recommendedName>
</protein>
<dbReference type="NCBIfam" id="TIGR01771">
    <property type="entry name" value="L-LDH-NAD"/>
    <property type="match status" value="1"/>
</dbReference>
<dbReference type="AlphaFoldDB" id="A0A4R2RYQ3"/>
<evidence type="ECO:0000256" key="1">
    <source>
        <dbReference type="ARBA" id="ARBA00004843"/>
    </source>
</evidence>
<comment type="subunit">
    <text evidence="7">Homotetramer.</text>
</comment>
<feature type="binding site" evidence="7">
    <location>
        <begin position="147"/>
        <end position="150"/>
    </location>
    <ligand>
        <name>substrate</name>
    </ligand>
</feature>
<feature type="domain" description="Lactate/malate dehydrogenase C-terminal" evidence="11">
    <location>
        <begin position="144"/>
        <end position="300"/>
    </location>
</feature>
<evidence type="ECO:0000256" key="8">
    <source>
        <dbReference type="PIRSR" id="PIRSR000102-1"/>
    </source>
</evidence>
<comment type="function">
    <text evidence="7">Catalyzes the conversion of lactate to pyruvate.</text>
</comment>
<feature type="binding site" evidence="7">
    <location>
        <begin position="119"/>
        <end position="122"/>
    </location>
    <ligand>
        <name>substrate</name>
    </ligand>
</feature>
<comment type="catalytic activity">
    <reaction evidence="6 7">
        <text>(S)-lactate + NAD(+) = pyruvate + NADH + H(+)</text>
        <dbReference type="Rhea" id="RHEA:23444"/>
        <dbReference type="ChEBI" id="CHEBI:15361"/>
        <dbReference type="ChEBI" id="CHEBI:15378"/>
        <dbReference type="ChEBI" id="CHEBI:16651"/>
        <dbReference type="ChEBI" id="CHEBI:57540"/>
        <dbReference type="ChEBI" id="CHEBI:57945"/>
        <dbReference type="EC" id="1.1.1.27"/>
    </reaction>
</comment>
<evidence type="ECO:0000256" key="2">
    <source>
        <dbReference type="ARBA" id="ARBA00006054"/>
    </source>
</evidence>
<dbReference type="EC" id="1.1.1.27" evidence="3 7"/>
<evidence type="ECO:0000256" key="7">
    <source>
        <dbReference type="HAMAP-Rule" id="MF_00488"/>
    </source>
</evidence>
<gene>
    <name evidence="7" type="primary">ldh</name>
    <name evidence="12" type="ORF">EDD73_104112</name>
</gene>
<dbReference type="GO" id="GO:0006089">
    <property type="term" value="P:lactate metabolic process"/>
    <property type="evidence" value="ECO:0007669"/>
    <property type="project" value="TreeGrafter"/>
</dbReference>
<evidence type="ECO:0000256" key="9">
    <source>
        <dbReference type="PIRSR" id="PIRSR000102-3"/>
    </source>
</evidence>
<feature type="binding site" evidence="7">
    <location>
        <position position="87"/>
    </location>
    <ligand>
        <name>substrate</name>
    </ligand>
</feature>
<dbReference type="SUPFAM" id="SSF56327">
    <property type="entry name" value="LDH C-terminal domain-like"/>
    <property type="match status" value="1"/>
</dbReference>
<accession>A0A4R2RYQ3</accession>
<comment type="activity regulation">
    <text evidence="7">Allosterically activated by fructose 1,6-bisphosphate (FBP).</text>
</comment>
<feature type="binding site" evidence="7">
    <location>
        <position position="39"/>
    </location>
    <ligand>
        <name>NAD(+)</name>
        <dbReference type="ChEBI" id="CHEBI:57540"/>
    </ligand>
</feature>
<dbReference type="Pfam" id="PF00056">
    <property type="entry name" value="Ldh_1_N"/>
    <property type="match status" value="1"/>
</dbReference>
<evidence type="ECO:0000259" key="11">
    <source>
        <dbReference type="Pfam" id="PF02866"/>
    </source>
</evidence>
<dbReference type="PANTHER" id="PTHR43128">
    <property type="entry name" value="L-2-HYDROXYCARBOXYLATE DEHYDROGENASE (NAD(P)(+))"/>
    <property type="match status" value="1"/>
</dbReference>
<dbReference type="Pfam" id="PF02866">
    <property type="entry name" value="Ldh_1_C"/>
    <property type="match status" value="1"/>
</dbReference>
<feature type="modified residue" description="Phosphotyrosine" evidence="7">
    <location>
        <position position="217"/>
    </location>
</feature>
<dbReference type="UniPathway" id="UPA00554">
    <property type="reaction ID" value="UER00611"/>
</dbReference>
<dbReference type="Gene3D" id="3.40.50.720">
    <property type="entry name" value="NAD(P)-binding Rossmann-like Domain"/>
    <property type="match status" value="1"/>
</dbReference>
<dbReference type="EMBL" id="SLXT01000004">
    <property type="protein sequence ID" value="TCP68209.1"/>
    <property type="molecule type" value="Genomic_DNA"/>
</dbReference>
<keyword evidence="7" id="KW-0021">Allosteric enzyme</keyword>
<feature type="binding site" evidence="9">
    <location>
        <begin position="9"/>
        <end position="14"/>
    </location>
    <ligand>
        <name>NAD(+)</name>
        <dbReference type="ChEBI" id="CHEBI:57540"/>
    </ligand>
</feature>
<dbReference type="Proteomes" id="UP000294813">
    <property type="component" value="Unassembled WGS sequence"/>
</dbReference>
<comment type="subcellular location">
    <subcellularLocation>
        <location evidence="7">Cytoplasm</location>
    </subcellularLocation>
</comment>
<dbReference type="RefSeq" id="WP_131918237.1">
    <property type="nucleotide sequence ID" value="NZ_JAOQNU010000004.1"/>
</dbReference>
<feature type="binding site" evidence="7">
    <location>
        <position position="152"/>
    </location>
    <ligand>
        <name>beta-D-fructose 1,6-bisphosphate</name>
        <dbReference type="ChEBI" id="CHEBI:32966"/>
        <note>allosteric activator</note>
    </ligand>
</feature>
<dbReference type="HAMAP" id="MF_00488">
    <property type="entry name" value="Lactate_dehydrog"/>
    <property type="match status" value="1"/>
</dbReference>
<evidence type="ECO:0000259" key="10">
    <source>
        <dbReference type="Pfam" id="PF00056"/>
    </source>
</evidence>
<evidence type="ECO:0000256" key="4">
    <source>
        <dbReference type="ARBA" id="ARBA00023002"/>
    </source>
</evidence>
<dbReference type="GO" id="GO:0004459">
    <property type="term" value="F:L-lactate dehydrogenase (NAD+) activity"/>
    <property type="evidence" value="ECO:0007669"/>
    <property type="project" value="UniProtKB-UniRule"/>
</dbReference>
<feature type="binding site" evidence="7">
    <location>
        <position position="226"/>
    </location>
    <ligand>
        <name>substrate</name>
    </ligand>
</feature>
<comment type="pathway">
    <text evidence="1 7">Fermentation; pyruvate fermentation to lactate; (S)-lactate from pyruvate: step 1/1.</text>
</comment>
<evidence type="ECO:0000256" key="3">
    <source>
        <dbReference type="ARBA" id="ARBA00012967"/>
    </source>
</evidence>
<sequence>MDVRISIIGTGFVGAATAFSLVQAGSASEIVLVDIDKQKAEGEAMDLLHGVSFVQPVDVRAGELADCRGSRIVIYTAGVNQKPGETRLDLAARNLAILRQTLPPLIAACPDALFLFVANPVDILTYAALKWSGLPAEQVIGSGTVLDSSRLRMHLGQHFGFDARNVHAYVVGEHGDTELVLWSLANVAGADLSHVDPLGRPPLNREQVFADVKNAAYRIIERKGATYYAIALAVRRIVDAVLRDERSILTVSSLVNGPYGLHDVCLSLPCLVTSEGRKQILELPITAEEQIALNASAVHLATFSKELGL</sequence>